<comment type="caution">
    <text evidence="2">The sequence shown here is derived from an EMBL/GenBank/DDBJ whole genome shotgun (WGS) entry which is preliminary data.</text>
</comment>
<dbReference type="EMBL" id="BMNK01000012">
    <property type="protein sequence ID" value="GGP12740.1"/>
    <property type="molecule type" value="Genomic_DNA"/>
</dbReference>
<protein>
    <submittedName>
        <fullName evidence="2">N-acetyltransferase</fullName>
    </submittedName>
</protein>
<proteinExistence type="predicted"/>
<dbReference type="GO" id="GO:0016747">
    <property type="term" value="F:acyltransferase activity, transferring groups other than amino-acyl groups"/>
    <property type="evidence" value="ECO:0007669"/>
    <property type="project" value="InterPro"/>
</dbReference>
<dbReference type="SUPFAM" id="SSF55729">
    <property type="entry name" value="Acyl-CoA N-acyltransferases (Nat)"/>
    <property type="match status" value="1"/>
</dbReference>
<dbReference type="InterPro" id="IPR016181">
    <property type="entry name" value="Acyl_CoA_acyltransferase"/>
</dbReference>
<accession>A0A918AB01</accession>
<reference evidence="2" key="1">
    <citation type="journal article" date="2014" name="Int. J. Syst. Evol. Microbiol.">
        <title>Complete genome sequence of Corynebacterium casei LMG S-19264T (=DSM 44701T), isolated from a smear-ripened cheese.</title>
        <authorList>
            <consortium name="US DOE Joint Genome Institute (JGI-PGF)"/>
            <person name="Walter F."/>
            <person name="Albersmeier A."/>
            <person name="Kalinowski J."/>
            <person name="Ruckert C."/>
        </authorList>
    </citation>
    <scope>NUCLEOTIDE SEQUENCE</scope>
    <source>
        <strain evidence="2">CGMCC 4.7430</strain>
    </source>
</reference>
<organism evidence="2 3">
    <name type="scientific">Nonomuraea glycinis</name>
    <dbReference type="NCBI Taxonomy" id="2047744"/>
    <lineage>
        <taxon>Bacteria</taxon>
        <taxon>Bacillati</taxon>
        <taxon>Actinomycetota</taxon>
        <taxon>Actinomycetes</taxon>
        <taxon>Streptosporangiales</taxon>
        <taxon>Streptosporangiaceae</taxon>
        <taxon>Nonomuraea</taxon>
    </lineage>
</organism>
<dbReference type="CDD" id="cd04301">
    <property type="entry name" value="NAT_SF"/>
    <property type="match status" value="1"/>
</dbReference>
<dbReference type="AlphaFoldDB" id="A0A918AB01"/>
<evidence type="ECO:0000313" key="3">
    <source>
        <dbReference type="Proteomes" id="UP000660745"/>
    </source>
</evidence>
<reference evidence="2" key="2">
    <citation type="submission" date="2020-09" db="EMBL/GenBank/DDBJ databases">
        <authorList>
            <person name="Sun Q."/>
            <person name="Zhou Y."/>
        </authorList>
    </citation>
    <scope>NUCLEOTIDE SEQUENCE</scope>
    <source>
        <strain evidence="2">CGMCC 4.7430</strain>
    </source>
</reference>
<evidence type="ECO:0000313" key="2">
    <source>
        <dbReference type="EMBL" id="GGP12740.1"/>
    </source>
</evidence>
<name>A0A918AB01_9ACTN</name>
<keyword evidence="3" id="KW-1185">Reference proteome</keyword>
<feature type="domain" description="N-acetyltransferase" evidence="1">
    <location>
        <begin position="127"/>
        <end position="264"/>
    </location>
</feature>
<dbReference type="Proteomes" id="UP000660745">
    <property type="component" value="Unassembled WGS sequence"/>
</dbReference>
<gene>
    <name evidence="2" type="ORF">GCM10012278_61750</name>
</gene>
<sequence>MNRDVVLEMFDRQLRREARSAGAGDRVERTGDVVRHLSTGDGSTGDGWATVVWSDLDAATADAAIAAQVRHFTDLGREFEWKLYAHDQPADLADRLAAAGFVPEPAETLMVAQVPDLPTGIDLPESVQLRPVTTPADVDLLRDVHDQAFGTDFSGLRESLLTQLAADQLIAVLAMAGDIPVSAARMELHAGTDFASLWSGGTVPAWRGKGIYRALVAYRTRIAAERGYRYLQVDASDDSRPILQRLGFLPLTTTIPYVYRRSPIFIDRQ</sequence>
<dbReference type="Gene3D" id="3.40.630.30">
    <property type="match status" value="1"/>
</dbReference>
<dbReference type="PROSITE" id="PS51186">
    <property type="entry name" value="GNAT"/>
    <property type="match status" value="1"/>
</dbReference>
<dbReference type="RefSeq" id="WP_189142245.1">
    <property type="nucleotide sequence ID" value="NZ_BMNK01000012.1"/>
</dbReference>
<evidence type="ECO:0000259" key="1">
    <source>
        <dbReference type="PROSITE" id="PS51186"/>
    </source>
</evidence>
<dbReference type="InterPro" id="IPR000182">
    <property type="entry name" value="GNAT_dom"/>
</dbReference>